<accession>A0A369C8X6</accession>
<dbReference type="EMBL" id="QPJY01000005">
    <property type="protein sequence ID" value="RCX30349.1"/>
    <property type="molecule type" value="Genomic_DNA"/>
</dbReference>
<protein>
    <recommendedName>
        <fullName evidence="4">Porin</fullName>
    </recommendedName>
</protein>
<evidence type="ECO:0000256" key="1">
    <source>
        <dbReference type="SAM" id="SignalP"/>
    </source>
</evidence>
<sequence>MDFKKKLLNLAIASVVASGPVAAVAADVVNLLGTEGGKLNISLHADHSNRDVKQDGSTTLLDEAGFYDAYVDEFDNLIETEGEISASVRNLKAEERQQHLYLQIAYAVSPRIQVYGKAGMARTKLHNMHGATVDESWSETTYVNGSFDEYDEGWYTESDLSVPGGKYGDWGALVSVGANVQLWESPESGWRAGLDLSYQYKNQDADWSAGGLDFTGSESQEWQAALVMSKAMGKFNPYFGLKLSKAKTDYEGQTSLYYGSDKWTLKMENDQPLGLFAGFNYDLTPGMGITAQVRAVDDTAGNLGFYWKF</sequence>
<keyword evidence="1" id="KW-0732">Signal</keyword>
<feature type="chain" id="PRO_5016671281" description="Porin" evidence="1">
    <location>
        <begin position="26"/>
        <end position="309"/>
    </location>
</feature>
<keyword evidence="3" id="KW-1185">Reference proteome</keyword>
<dbReference type="RefSeq" id="WP_114279946.1">
    <property type="nucleotide sequence ID" value="NZ_QPJY01000005.1"/>
</dbReference>
<evidence type="ECO:0000313" key="2">
    <source>
        <dbReference type="EMBL" id="RCX30349.1"/>
    </source>
</evidence>
<reference evidence="2 3" key="1">
    <citation type="submission" date="2018-07" db="EMBL/GenBank/DDBJ databases">
        <title>Genomic Encyclopedia of Type Strains, Phase IV (KMG-IV): sequencing the most valuable type-strain genomes for metagenomic binning, comparative biology and taxonomic classification.</title>
        <authorList>
            <person name="Goeker M."/>
        </authorList>
    </citation>
    <scope>NUCLEOTIDE SEQUENCE [LARGE SCALE GENOMIC DNA]</scope>
    <source>
        <strain evidence="2 3">DSM 26407</strain>
    </source>
</reference>
<dbReference type="AlphaFoldDB" id="A0A369C8X6"/>
<organism evidence="2 3">
    <name type="scientific">Thioalbus denitrificans</name>
    <dbReference type="NCBI Taxonomy" id="547122"/>
    <lineage>
        <taxon>Bacteria</taxon>
        <taxon>Pseudomonadati</taxon>
        <taxon>Pseudomonadota</taxon>
        <taxon>Gammaproteobacteria</taxon>
        <taxon>Chromatiales</taxon>
        <taxon>Ectothiorhodospiraceae</taxon>
        <taxon>Thioalbus</taxon>
    </lineage>
</organism>
<gene>
    <name evidence="2" type="ORF">DFQ59_105183</name>
</gene>
<proteinExistence type="predicted"/>
<name>A0A369C8X6_9GAMM</name>
<evidence type="ECO:0000313" key="3">
    <source>
        <dbReference type="Proteomes" id="UP000252707"/>
    </source>
</evidence>
<comment type="caution">
    <text evidence="2">The sequence shown here is derived from an EMBL/GenBank/DDBJ whole genome shotgun (WGS) entry which is preliminary data.</text>
</comment>
<dbReference type="InterPro" id="IPR011250">
    <property type="entry name" value="OMP/PagP_B-barrel"/>
</dbReference>
<feature type="signal peptide" evidence="1">
    <location>
        <begin position="1"/>
        <end position="25"/>
    </location>
</feature>
<dbReference type="SUPFAM" id="SSF56925">
    <property type="entry name" value="OMPA-like"/>
    <property type="match status" value="1"/>
</dbReference>
<evidence type="ECO:0008006" key="4">
    <source>
        <dbReference type="Google" id="ProtNLM"/>
    </source>
</evidence>
<dbReference type="Proteomes" id="UP000252707">
    <property type="component" value="Unassembled WGS sequence"/>
</dbReference>